<name>A0A177NL97_9GAMM</name>
<keyword evidence="1" id="KW-0472">Membrane</keyword>
<keyword evidence="3" id="KW-1185">Reference proteome</keyword>
<keyword evidence="1" id="KW-0812">Transmembrane</keyword>
<feature type="transmembrane region" description="Helical" evidence="1">
    <location>
        <begin position="43"/>
        <end position="66"/>
    </location>
</feature>
<feature type="transmembrane region" description="Helical" evidence="1">
    <location>
        <begin position="257"/>
        <end position="280"/>
    </location>
</feature>
<dbReference type="AlphaFoldDB" id="A0A177NL97"/>
<feature type="transmembrane region" description="Helical" evidence="1">
    <location>
        <begin position="180"/>
        <end position="199"/>
    </location>
</feature>
<organism evidence="2 3">
    <name type="scientific">Methylomonas koyamae</name>
    <dbReference type="NCBI Taxonomy" id="702114"/>
    <lineage>
        <taxon>Bacteria</taxon>
        <taxon>Pseudomonadati</taxon>
        <taxon>Pseudomonadota</taxon>
        <taxon>Gammaproteobacteria</taxon>
        <taxon>Methylococcales</taxon>
        <taxon>Methylococcaceae</taxon>
        <taxon>Methylomonas</taxon>
    </lineage>
</organism>
<reference evidence="3" key="1">
    <citation type="submission" date="2016-03" db="EMBL/GenBank/DDBJ databases">
        <authorList>
            <person name="Heylen K."/>
            <person name="De Vos P."/>
            <person name="Vekeman B."/>
        </authorList>
    </citation>
    <scope>NUCLEOTIDE SEQUENCE [LARGE SCALE GENOMIC DNA]</scope>
    <source>
        <strain evidence="3">R-45383</strain>
    </source>
</reference>
<gene>
    <name evidence="2" type="ORF">A1355_06890</name>
</gene>
<dbReference type="OrthoDB" id="5574063at2"/>
<evidence type="ECO:0000313" key="3">
    <source>
        <dbReference type="Proteomes" id="UP000077628"/>
    </source>
</evidence>
<keyword evidence="1" id="KW-1133">Transmembrane helix</keyword>
<sequence>MSENTGAVSFVGGSLGPFRRLLAWRLRFYAEVTVKLLVRRWQMLLLTTLILSPASMPLAAQIQVLASPVDRLLAGADAAAIWIGFAGLAFAWSSLQGSALSGAEHWRYLSTQTGIRRWESGVDLAVLTIADLPLLLPFAAHQIELRISPSDLPFQAALAAGLALQLPLMQQRLLRGRNLAAWSIFVLSLATVQSIAAGLPAAVGLLNLIAGPLAADRFAAFLSAALRPARREIGWKRPALSSESAARNLLKLNLRALLQPGVLLARLPLLAYAGAIVWFGDHWRPLGLHDSVALWLLLASMVPLLWQCAGLMLILRRARLPMLPVLTSLGIRPRQLLLADLAVVQAVFLVLEPAALAMLLPILGPRAAILPILGAVALTGLACRYANSAAHRPPLLSKLYAAAIFLAGARLWVIGDSII</sequence>
<evidence type="ECO:0000313" key="2">
    <source>
        <dbReference type="EMBL" id="OAI17800.1"/>
    </source>
</evidence>
<comment type="caution">
    <text evidence="2">The sequence shown here is derived from an EMBL/GenBank/DDBJ whole genome shotgun (WGS) entry which is preliminary data.</text>
</comment>
<feature type="transmembrane region" description="Helical" evidence="1">
    <location>
        <begin position="336"/>
        <end position="362"/>
    </location>
</feature>
<dbReference type="STRING" id="702114.A1355_06890"/>
<feature type="transmembrane region" description="Helical" evidence="1">
    <location>
        <begin position="368"/>
        <end position="387"/>
    </location>
</feature>
<feature type="transmembrane region" description="Helical" evidence="1">
    <location>
        <begin position="292"/>
        <end position="315"/>
    </location>
</feature>
<dbReference type="RefSeq" id="WP_064029096.1">
    <property type="nucleotide sequence ID" value="NZ_LUUK01000175.1"/>
</dbReference>
<feature type="transmembrane region" description="Helical" evidence="1">
    <location>
        <begin position="205"/>
        <end position="226"/>
    </location>
</feature>
<dbReference type="Proteomes" id="UP000077628">
    <property type="component" value="Unassembled WGS sequence"/>
</dbReference>
<accession>A0A177NL97</accession>
<dbReference type="EMBL" id="LUUK01000175">
    <property type="protein sequence ID" value="OAI17800.1"/>
    <property type="molecule type" value="Genomic_DNA"/>
</dbReference>
<proteinExistence type="predicted"/>
<feature type="transmembrane region" description="Helical" evidence="1">
    <location>
        <begin position="78"/>
        <end position="100"/>
    </location>
</feature>
<protein>
    <submittedName>
        <fullName evidence="2">Uncharacterized protein</fullName>
    </submittedName>
</protein>
<feature type="transmembrane region" description="Helical" evidence="1">
    <location>
        <begin position="399"/>
        <end position="415"/>
    </location>
</feature>
<evidence type="ECO:0000256" key="1">
    <source>
        <dbReference type="SAM" id="Phobius"/>
    </source>
</evidence>